<dbReference type="EMBL" id="GBRH01158723">
    <property type="protein sequence ID" value="JAE39173.1"/>
    <property type="molecule type" value="Transcribed_RNA"/>
</dbReference>
<sequence length="11" mass="1109">MSGWEAAGLST</sequence>
<reference evidence="1" key="1">
    <citation type="submission" date="2014-09" db="EMBL/GenBank/DDBJ databases">
        <authorList>
            <person name="Magalhaes I.L.F."/>
            <person name="Oliveira U."/>
            <person name="Santos F.R."/>
            <person name="Vidigal T.H.D.A."/>
            <person name="Brescovit A.D."/>
            <person name="Santos A.J."/>
        </authorList>
    </citation>
    <scope>NUCLEOTIDE SEQUENCE</scope>
    <source>
        <tissue evidence="1">Shoot tissue taken approximately 20 cm above the soil surface</tissue>
    </source>
</reference>
<evidence type="ECO:0000313" key="1">
    <source>
        <dbReference type="EMBL" id="JAE39173.1"/>
    </source>
</evidence>
<protein>
    <submittedName>
        <fullName evidence="1">Uncharacterized protein</fullName>
    </submittedName>
</protein>
<name>A0A0A9I1Z1_ARUDO</name>
<organism evidence="1">
    <name type="scientific">Arundo donax</name>
    <name type="common">Giant reed</name>
    <name type="synonym">Donax arundinaceus</name>
    <dbReference type="NCBI Taxonomy" id="35708"/>
    <lineage>
        <taxon>Eukaryota</taxon>
        <taxon>Viridiplantae</taxon>
        <taxon>Streptophyta</taxon>
        <taxon>Embryophyta</taxon>
        <taxon>Tracheophyta</taxon>
        <taxon>Spermatophyta</taxon>
        <taxon>Magnoliopsida</taxon>
        <taxon>Liliopsida</taxon>
        <taxon>Poales</taxon>
        <taxon>Poaceae</taxon>
        <taxon>PACMAD clade</taxon>
        <taxon>Arundinoideae</taxon>
        <taxon>Arundineae</taxon>
        <taxon>Arundo</taxon>
    </lineage>
</organism>
<reference evidence="1" key="2">
    <citation type="journal article" date="2015" name="Data Brief">
        <title>Shoot transcriptome of the giant reed, Arundo donax.</title>
        <authorList>
            <person name="Barrero R.A."/>
            <person name="Guerrero F.D."/>
            <person name="Moolhuijzen P."/>
            <person name="Goolsby J.A."/>
            <person name="Tidwell J."/>
            <person name="Bellgard S.E."/>
            <person name="Bellgard M.I."/>
        </authorList>
    </citation>
    <scope>NUCLEOTIDE SEQUENCE</scope>
    <source>
        <tissue evidence="1">Shoot tissue taken approximately 20 cm above the soil surface</tissue>
    </source>
</reference>
<proteinExistence type="predicted"/>
<accession>A0A0A9I1Z1</accession>